<accession>A0AAQ1Z690</accession>
<feature type="compositionally biased region" description="Low complexity" evidence="1">
    <location>
        <begin position="162"/>
        <end position="173"/>
    </location>
</feature>
<comment type="caution">
    <text evidence="2">The sequence shown here is derived from an EMBL/GenBank/DDBJ whole genome shotgun (WGS) entry which is preliminary data.</text>
</comment>
<dbReference type="RefSeq" id="WP_005530372.1">
    <property type="nucleotide sequence ID" value="NZ_BJLD01000001.1"/>
</dbReference>
<dbReference type="EMBL" id="BJLD01000001">
    <property type="protein sequence ID" value="GEA42299.1"/>
    <property type="molecule type" value="Genomic_DNA"/>
</dbReference>
<dbReference type="AlphaFoldDB" id="A0AAQ1Z690"/>
<organism evidence="2 3">
    <name type="scientific">Corynebacterium striatum</name>
    <dbReference type="NCBI Taxonomy" id="43770"/>
    <lineage>
        <taxon>Bacteria</taxon>
        <taxon>Bacillati</taxon>
        <taxon>Actinomycetota</taxon>
        <taxon>Actinomycetes</taxon>
        <taxon>Mycobacteriales</taxon>
        <taxon>Corynebacteriaceae</taxon>
        <taxon>Corynebacterium</taxon>
    </lineage>
</organism>
<evidence type="ECO:0000256" key="1">
    <source>
        <dbReference type="SAM" id="MobiDB-lite"/>
    </source>
</evidence>
<evidence type="ECO:0000313" key="2">
    <source>
        <dbReference type="EMBL" id="GEA42299.1"/>
    </source>
</evidence>
<reference evidence="2 3" key="1">
    <citation type="submission" date="2019-06" db="EMBL/GenBank/DDBJ databases">
        <title>Draft genome sequence of Corynebacterium striatum NBRC 15291.</title>
        <authorList>
            <person name="Miura T."/>
            <person name="Furukawa M."/>
            <person name="Shimamura M."/>
            <person name="Ohyama Y."/>
            <person name="Yamazoe A."/>
            <person name="Kawasaki H."/>
        </authorList>
    </citation>
    <scope>NUCLEOTIDE SEQUENCE [LARGE SCALE GENOMIC DNA]</scope>
    <source>
        <strain evidence="2 3">NBRC 15291</strain>
    </source>
</reference>
<dbReference type="Proteomes" id="UP000315234">
    <property type="component" value="Unassembled WGS sequence"/>
</dbReference>
<evidence type="ECO:0000313" key="3">
    <source>
        <dbReference type="Proteomes" id="UP000315234"/>
    </source>
</evidence>
<feature type="region of interest" description="Disordered" evidence="1">
    <location>
        <begin position="149"/>
        <end position="189"/>
    </location>
</feature>
<name>A0AAQ1Z690_CORST</name>
<gene>
    <name evidence="2" type="ORF">Cst04h_04690</name>
</gene>
<protein>
    <submittedName>
        <fullName evidence="2">Uncharacterized protein</fullName>
    </submittedName>
</protein>
<proteinExistence type="predicted"/>
<sequence>MPTDVTFPLLDAERAAALLDSAKLFSPEDGFPASEFEEITAGIDRVIVDGRFTGAVEDAQPAADLLEAHSLLVASLLDDSEPTDSTNGLLIAGIGILTGKPDLASRGYALLADEFMKLEEFENARAFGEKAAFAGNSSILTELNELEKRKATERAEREAEETAAAQAAAAPETNIHPVATPNETADSDEAGAQSIAQILAGLRTRLDAAKSGDAQSHASEFVAINHAVLNSAFAGPLQVTAPTTSLDSSANTELKEALTILLESAVGALWASTSDEAREVVAEESYKILRRNHKRREYLELPIAMLARFYENAARNITDPSGIIRAQFYADAAQEHARDGNEERELEMLLKQVVLGLMQSDLSEAHDILASRYVSVLKHTGLPVAAKWTVLFSETLRTEANNLYKSTQILMDFLERHPVELAQTAADFNGLGEVAELLGDRYALANDADSARQRYHFAYNLFSAAGNDDAMASLAKKA</sequence>